<dbReference type="EMBL" id="CP001624">
    <property type="protein sequence ID" value="ACS60077.1"/>
    <property type="molecule type" value="Genomic_DNA"/>
</dbReference>
<gene>
    <name evidence="1" type="ordered locus">Rleg_7067</name>
</gene>
<organism evidence="1 2">
    <name type="scientific">Rhizobium leguminosarum bv. trifolii (strain WSM1325)</name>
    <dbReference type="NCBI Taxonomy" id="395491"/>
    <lineage>
        <taxon>Bacteria</taxon>
        <taxon>Pseudomonadati</taxon>
        <taxon>Pseudomonadota</taxon>
        <taxon>Alphaproteobacteria</taxon>
        <taxon>Hyphomicrobiales</taxon>
        <taxon>Rhizobiaceae</taxon>
        <taxon>Rhizobium/Agrobacterium group</taxon>
        <taxon>Rhizobium</taxon>
    </lineage>
</organism>
<dbReference type="AlphaFoldDB" id="C6B7L9"/>
<geneLocation type="plasmid" evidence="1 2">
    <name>pR132502</name>
</geneLocation>
<dbReference type="KEGG" id="rlg:Rleg_7067"/>
<reference evidence="1 2" key="1">
    <citation type="journal article" date="2010" name="Stand. Genomic Sci.">
        <title>Complete genome sequence of Rhizobium leguminosarum bv. trifolii strain WSM1325, an effective microsymbiont of annual Mediterranean clovers.</title>
        <authorList>
            <person name="Reeve W."/>
            <person name="O'Hara G."/>
            <person name="Chain P."/>
            <person name="Ardley J."/>
            <person name="Brau L."/>
            <person name="Nandesena K."/>
            <person name="Tiwari R."/>
            <person name="Copeland A."/>
            <person name="Nolan M."/>
            <person name="Han C."/>
            <person name="Brettin T."/>
            <person name="Land M."/>
            <person name="Ovchinikova G."/>
            <person name="Ivanova N."/>
            <person name="Mavromatis K."/>
            <person name="Markowitz V."/>
            <person name="Kyrpides N."/>
            <person name="Melino V."/>
            <person name="Denton M."/>
            <person name="Yates R."/>
            <person name="Howieson J."/>
        </authorList>
    </citation>
    <scope>NUCLEOTIDE SEQUENCE [LARGE SCALE GENOMIC DNA]</scope>
    <source>
        <strain evidence="1 2">WSM1325</strain>
        <plasmid evidence="2">Plasmid pR132502</plasmid>
    </source>
</reference>
<dbReference type="Proteomes" id="UP000002256">
    <property type="component" value="Plasmid pR132502"/>
</dbReference>
<dbReference type="HOGENOM" id="CLU_2397547_0_0_5"/>
<name>C6B7L9_RHILS</name>
<evidence type="ECO:0000313" key="2">
    <source>
        <dbReference type="Proteomes" id="UP000002256"/>
    </source>
</evidence>
<protein>
    <submittedName>
        <fullName evidence="1">Uncharacterized protein</fullName>
    </submittedName>
</protein>
<evidence type="ECO:0000313" key="1">
    <source>
        <dbReference type="EMBL" id="ACS60077.1"/>
    </source>
</evidence>
<sequence length="93" mass="10241">MGACKCVNAALKLDWLNVLAEPEYEPLGLCHNFLDVALFSNAFQRSLGLTLLLDAPESATISANLTYNEKRIGWGTWIPSLIEERHAISPAPE</sequence>
<accession>C6B7L9</accession>
<keyword evidence="1" id="KW-0614">Plasmid</keyword>
<proteinExistence type="predicted"/>